<dbReference type="Pfam" id="PF00106">
    <property type="entry name" value="adh_short"/>
    <property type="match status" value="1"/>
</dbReference>
<keyword evidence="1" id="KW-0560">Oxidoreductase</keyword>
<evidence type="ECO:0000313" key="2">
    <source>
        <dbReference type="EMBL" id="KAK3352512.1"/>
    </source>
</evidence>
<evidence type="ECO:0008006" key="4">
    <source>
        <dbReference type="Google" id="ProtNLM"/>
    </source>
</evidence>
<dbReference type="InterPro" id="IPR036291">
    <property type="entry name" value="NAD(P)-bd_dom_sf"/>
</dbReference>
<name>A0AAJ0HHJ1_9PEZI</name>
<dbReference type="EMBL" id="JAUIQD010000004">
    <property type="protein sequence ID" value="KAK3352512.1"/>
    <property type="molecule type" value="Genomic_DNA"/>
</dbReference>
<reference evidence="2" key="1">
    <citation type="journal article" date="2023" name="Mol. Phylogenet. Evol.">
        <title>Genome-scale phylogeny and comparative genomics of the fungal order Sordariales.</title>
        <authorList>
            <person name="Hensen N."/>
            <person name="Bonometti L."/>
            <person name="Westerberg I."/>
            <person name="Brannstrom I.O."/>
            <person name="Guillou S."/>
            <person name="Cros-Aarteil S."/>
            <person name="Calhoun S."/>
            <person name="Haridas S."/>
            <person name="Kuo A."/>
            <person name="Mondo S."/>
            <person name="Pangilinan J."/>
            <person name="Riley R."/>
            <person name="LaButti K."/>
            <person name="Andreopoulos B."/>
            <person name="Lipzen A."/>
            <person name="Chen C."/>
            <person name="Yan M."/>
            <person name="Daum C."/>
            <person name="Ng V."/>
            <person name="Clum A."/>
            <person name="Steindorff A."/>
            <person name="Ohm R.A."/>
            <person name="Martin F."/>
            <person name="Silar P."/>
            <person name="Natvig D.O."/>
            <person name="Lalanne C."/>
            <person name="Gautier V."/>
            <person name="Ament-Velasquez S.L."/>
            <person name="Kruys A."/>
            <person name="Hutchinson M.I."/>
            <person name="Powell A.J."/>
            <person name="Barry K."/>
            <person name="Miller A.N."/>
            <person name="Grigoriev I.V."/>
            <person name="Debuchy R."/>
            <person name="Gladieux P."/>
            <person name="Hiltunen Thoren M."/>
            <person name="Johannesson H."/>
        </authorList>
    </citation>
    <scope>NUCLEOTIDE SEQUENCE</scope>
    <source>
        <strain evidence="2">CBS 955.72</strain>
    </source>
</reference>
<dbReference type="SUPFAM" id="SSF51735">
    <property type="entry name" value="NAD(P)-binding Rossmann-fold domains"/>
    <property type="match status" value="1"/>
</dbReference>
<evidence type="ECO:0000313" key="3">
    <source>
        <dbReference type="Proteomes" id="UP001275084"/>
    </source>
</evidence>
<dbReference type="PRINTS" id="PR00081">
    <property type="entry name" value="GDHRDH"/>
</dbReference>
<keyword evidence="3" id="KW-1185">Reference proteome</keyword>
<evidence type="ECO:0000256" key="1">
    <source>
        <dbReference type="ARBA" id="ARBA00023002"/>
    </source>
</evidence>
<sequence length="338" mass="36416">MVALSEIQTSNSTLKSSRPLTAVVAGGTHGIGHAFLTSLATLTSSPKIYILGRTNDSLTTLIATLQSLNPSGTYLPILAPDLTLVTTAHAAARAIITAEGPSGHVDILFLSPGYLSFRGRDPSPEGLDRLMAIRLYSRMQLTTDLLPLLQRSRQGRVVAVLAAGKEGRVFPDDLGAKDPKHSGPRAAAGVATTYTTLFLEQLARWYPGVSFVHTFPGIVKTNLFNNPEQFGPVFRFVVNRVVGPVVAGLLAIPAEEVGARHVWYATSPRFVPVEKKEAEEAAVGSDGKKGSGVYTVNEKSETIQSDKVLQPYRDSGIDQKIWDHVQTELKRIIGPSHE</sequence>
<dbReference type="AlphaFoldDB" id="A0AAJ0HHJ1"/>
<comment type="caution">
    <text evidence="2">The sequence shown here is derived from an EMBL/GenBank/DDBJ whole genome shotgun (WGS) entry which is preliminary data.</text>
</comment>
<dbReference type="Gene3D" id="3.40.50.720">
    <property type="entry name" value="NAD(P)-binding Rossmann-like Domain"/>
    <property type="match status" value="1"/>
</dbReference>
<gene>
    <name evidence="2" type="ORF">B0T25DRAFT_186981</name>
</gene>
<accession>A0AAJ0HHJ1</accession>
<proteinExistence type="predicted"/>
<dbReference type="Proteomes" id="UP001275084">
    <property type="component" value="Unassembled WGS sequence"/>
</dbReference>
<protein>
    <recommendedName>
        <fullName evidence="4">NAD(P)-binding protein</fullName>
    </recommendedName>
</protein>
<reference evidence="2" key="2">
    <citation type="submission" date="2023-06" db="EMBL/GenBank/DDBJ databases">
        <authorList>
            <consortium name="Lawrence Berkeley National Laboratory"/>
            <person name="Haridas S."/>
            <person name="Hensen N."/>
            <person name="Bonometti L."/>
            <person name="Westerberg I."/>
            <person name="Brannstrom I.O."/>
            <person name="Guillou S."/>
            <person name="Cros-Aarteil S."/>
            <person name="Calhoun S."/>
            <person name="Kuo A."/>
            <person name="Mondo S."/>
            <person name="Pangilinan J."/>
            <person name="Riley R."/>
            <person name="Labutti K."/>
            <person name="Andreopoulos B."/>
            <person name="Lipzen A."/>
            <person name="Chen C."/>
            <person name="Yanf M."/>
            <person name="Daum C."/>
            <person name="Ng V."/>
            <person name="Clum A."/>
            <person name="Steindorff A."/>
            <person name="Ohm R."/>
            <person name="Martin F."/>
            <person name="Silar P."/>
            <person name="Natvig D."/>
            <person name="Lalanne C."/>
            <person name="Gautier V."/>
            <person name="Ament-Velasquez S.L."/>
            <person name="Kruys A."/>
            <person name="Hutchinson M.I."/>
            <person name="Powell A.J."/>
            <person name="Barry K."/>
            <person name="Miller A.N."/>
            <person name="Grigoriev I.V."/>
            <person name="Debuchy R."/>
            <person name="Gladieux P."/>
            <person name="Thoren M.H."/>
            <person name="Johannesson H."/>
        </authorList>
    </citation>
    <scope>NUCLEOTIDE SEQUENCE</scope>
    <source>
        <strain evidence="2">CBS 955.72</strain>
    </source>
</reference>
<dbReference type="InterPro" id="IPR002347">
    <property type="entry name" value="SDR_fam"/>
</dbReference>
<dbReference type="InterPro" id="IPR052228">
    <property type="entry name" value="Sec_Metab_Biosynth_Oxidored"/>
</dbReference>
<dbReference type="PANTHER" id="PTHR47534:SF3">
    <property type="entry name" value="ALCOHOL DEHYDROGENASE-LIKE C-TERMINAL DOMAIN-CONTAINING PROTEIN"/>
    <property type="match status" value="1"/>
</dbReference>
<dbReference type="PANTHER" id="PTHR47534">
    <property type="entry name" value="YALI0E05731P"/>
    <property type="match status" value="1"/>
</dbReference>
<organism evidence="2 3">
    <name type="scientific">Lasiosphaeria hispida</name>
    <dbReference type="NCBI Taxonomy" id="260671"/>
    <lineage>
        <taxon>Eukaryota</taxon>
        <taxon>Fungi</taxon>
        <taxon>Dikarya</taxon>
        <taxon>Ascomycota</taxon>
        <taxon>Pezizomycotina</taxon>
        <taxon>Sordariomycetes</taxon>
        <taxon>Sordariomycetidae</taxon>
        <taxon>Sordariales</taxon>
        <taxon>Lasiosphaeriaceae</taxon>
        <taxon>Lasiosphaeria</taxon>
    </lineage>
</organism>
<dbReference type="GO" id="GO:0016491">
    <property type="term" value="F:oxidoreductase activity"/>
    <property type="evidence" value="ECO:0007669"/>
    <property type="project" value="UniProtKB-KW"/>
</dbReference>